<dbReference type="GO" id="GO:0004479">
    <property type="term" value="F:methionyl-tRNA formyltransferase activity"/>
    <property type="evidence" value="ECO:0007669"/>
    <property type="project" value="UniProtKB-UniRule"/>
</dbReference>
<dbReference type="InterPro" id="IPR036477">
    <property type="entry name" value="Formyl_transf_N_sf"/>
</dbReference>
<protein>
    <recommendedName>
        <fullName evidence="2 5">Methionyl-tRNA formyltransferase</fullName>
        <ecNumber evidence="2 5">2.1.2.9</ecNumber>
    </recommendedName>
</protein>
<reference evidence="8" key="1">
    <citation type="journal article" date="2023" name="ISME J.">
        <title>Emergence of putative energy parasites within Clostridia revealed by genome analysis of a novel endosymbiotic clade.</title>
        <authorList>
            <person name="Takahashi K."/>
            <person name="Kuwahara H."/>
            <person name="Horikawa Y."/>
            <person name="Izawa K."/>
            <person name="Kato D."/>
            <person name="Inagaki T."/>
            <person name="Yuki M."/>
            <person name="Ohkuma M."/>
            <person name="Hongoh Y."/>
        </authorList>
    </citation>
    <scope>NUCLEOTIDE SEQUENCE</scope>
    <source>
        <strain evidence="8">RsTa-C01</strain>
    </source>
</reference>
<dbReference type="InterPro" id="IPR041711">
    <property type="entry name" value="Met-tRNA-FMT_N"/>
</dbReference>
<feature type="domain" description="Formyl transferase C-terminal" evidence="7">
    <location>
        <begin position="199"/>
        <end position="295"/>
    </location>
</feature>
<dbReference type="InterPro" id="IPR001555">
    <property type="entry name" value="GART_AS"/>
</dbReference>
<dbReference type="KEGG" id="ptrh:RsTaC01_1025"/>
<comment type="similarity">
    <text evidence="1 5">Belongs to the Fmt family.</text>
</comment>
<evidence type="ECO:0000256" key="1">
    <source>
        <dbReference type="ARBA" id="ARBA00010699"/>
    </source>
</evidence>
<evidence type="ECO:0000256" key="5">
    <source>
        <dbReference type="HAMAP-Rule" id="MF_00182"/>
    </source>
</evidence>
<feature type="binding site" evidence="5">
    <location>
        <begin position="106"/>
        <end position="109"/>
    </location>
    <ligand>
        <name>(6S)-5,6,7,8-tetrahydrofolate</name>
        <dbReference type="ChEBI" id="CHEBI:57453"/>
    </ligand>
</feature>
<dbReference type="CDD" id="cd08646">
    <property type="entry name" value="FMT_core_Met-tRNA-FMT_N"/>
    <property type="match status" value="1"/>
</dbReference>
<comment type="function">
    <text evidence="5">Attaches a formyl group to the free amino group of methionyl-tRNA(fMet). The formyl group appears to play a dual role in the initiator identity of N-formylmethionyl-tRNA by promoting its recognition by IF2 and preventing the misappropriation of this tRNA by the elongation apparatus.</text>
</comment>
<dbReference type="InterPro" id="IPR002376">
    <property type="entry name" value="Formyl_transf_N"/>
</dbReference>
<dbReference type="InterPro" id="IPR044135">
    <property type="entry name" value="Met-tRNA-FMT_C"/>
</dbReference>
<dbReference type="HAMAP" id="MF_00182">
    <property type="entry name" value="Formyl_trans"/>
    <property type="match status" value="1"/>
</dbReference>
<dbReference type="PANTHER" id="PTHR11138">
    <property type="entry name" value="METHIONYL-TRNA FORMYLTRANSFERASE"/>
    <property type="match status" value="1"/>
</dbReference>
<feature type="domain" description="Formyl transferase N-terminal" evidence="6">
    <location>
        <begin position="7"/>
        <end position="176"/>
    </location>
</feature>
<dbReference type="Gene3D" id="3.40.50.12230">
    <property type="match status" value="1"/>
</dbReference>
<dbReference type="GO" id="GO:0005829">
    <property type="term" value="C:cytosol"/>
    <property type="evidence" value="ECO:0007669"/>
    <property type="project" value="TreeGrafter"/>
</dbReference>
<gene>
    <name evidence="5" type="primary">fmt</name>
    <name evidence="8" type="ORF">RsTaC01_1025</name>
</gene>
<dbReference type="PANTHER" id="PTHR11138:SF5">
    <property type="entry name" value="METHIONYL-TRNA FORMYLTRANSFERASE, MITOCHONDRIAL"/>
    <property type="match status" value="1"/>
</dbReference>
<dbReference type="SUPFAM" id="SSF53328">
    <property type="entry name" value="Formyltransferase"/>
    <property type="match status" value="1"/>
</dbReference>
<dbReference type="Pfam" id="PF00551">
    <property type="entry name" value="Formyl_trans_N"/>
    <property type="match status" value="1"/>
</dbReference>
<keyword evidence="3 5" id="KW-0808">Transferase</keyword>
<dbReference type="InterPro" id="IPR011034">
    <property type="entry name" value="Formyl_transferase-like_C_sf"/>
</dbReference>
<evidence type="ECO:0000259" key="6">
    <source>
        <dbReference type="Pfam" id="PF00551"/>
    </source>
</evidence>
<name>A0AA48I6N1_9FIRM</name>
<dbReference type="Proteomes" id="UP001335720">
    <property type="component" value="Chromosome"/>
</dbReference>
<evidence type="ECO:0000256" key="2">
    <source>
        <dbReference type="ARBA" id="ARBA00012261"/>
    </source>
</evidence>
<dbReference type="InterPro" id="IPR005794">
    <property type="entry name" value="Fmt"/>
</dbReference>
<keyword evidence="4 5" id="KW-0648">Protein biosynthesis</keyword>
<evidence type="ECO:0000313" key="8">
    <source>
        <dbReference type="EMBL" id="BED93069.1"/>
    </source>
</evidence>
<comment type="catalytic activity">
    <reaction evidence="5">
        <text>L-methionyl-tRNA(fMet) + (6R)-10-formyltetrahydrofolate = N-formyl-L-methionyl-tRNA(fMet) + (6S)-5,6,7,8-tetrahydrofolate + H(+)</text>
        <dbReference type="Rhea" id="RHEA:24380"/>
        <dbReference type="Rhea" id="RHEA-COMP:9952"/>
        <dbReference type="Rhea" id="RHEA-COMP:9953"/>
        <dbReference type="ChEBI" id="CHEBI:15378"/>
        <dbReference type="ChEBI" id="CHEBI:57453"/>
        <dbReference type="ChEBI" id="CHEBI:78530"/>
        <dbReference type="ChEBI" id="CHEBI:78844"/>
        <dbReference type="ChEBI" id="CHEBI:195366"/>
        <dbReference type="EC" id="2.1.2.9"/>
    </reaction>
</comment>
<dbReference type="EMBL" id="AP027925">
    <property type="protein sequence ID" value="BED93069.1"/>
    <property type="molecule type" value="Genomic_DNA"/>
</dbReference>
<dbReference type="NCBIfam" id="TIGR00460">
    <property type="entry name" value="fmt"/>
    <property type="match status" value="1"/>
</dbReference>
<evidence type="ECO:0000256" key="3">
    <source>
        <dbReference type="ARBA" id="ARBA00022679"/>
    </source>
</evidence>
<dbReference type="AlphaFoldDB" id="A0AA48I6N1"/>
<dbReference type="PROSITE" id="PS00373">
    <property type="entry name" value="GART"/>
    <property type="match status" value="1"/>
</dbReference>
<evidence type="ECO:0000256" key="4">
    <source>
        <dbReference type="ARBA" id="ARBA00022917"/>
    </source>
</evidence>
<accession>A0AA48I6N1</accession>
<dbReference type="InterPro" id="IPR005793">
    <property type="entry name" value="Formyl_trans_C"/>
</dbReference>
<dbReference type="EC" id="2.1.2.9" evidence="2 5"/>
<dbReference type="Pfam" id="PF02911">
    <property type="entry name" value="Formyl_trans_C"/>
    <property type="match status" value="1"/>
</dbReference>
<organism evidence="8">
    <name type="scientific">Candidatus Paraimprobicoccus trichonymphae</name>
    <dbReference type="NCBI Taxonomy" id="3033793"/>
    <lineage>
        <taxon>Bacteria</taxon>
        <taxon>Bacillati</taxon>
        <taxon>Bacillota</taxon>
        <taxon>Clostridia</taxon>
        <taxon>Candidatus Paraimprobicoccus</taxon>
    </lineage>
</organism>
<proteinExistence type="inferred from homology"/>
<dbReference type="FunFam" id="3.40.50.12230:FF:000001">
    <property type="entry name" value="Methionyl-tRNA formyltransferase"/>
    <property type="match status" value="1"/>
</dbReference>
<dbReference type="CDD" id="cd08704">
    <property type="entry name" value="Met_tRNA_FMT_C"/>
    <property type="match status" value="1"/>
</dbReference>
<sequence length="303" mass="34508">MGTPEFAVPSLNLLLKNREYNICAMVTKPDRPVGRKREIIFSPVKFFAIEHGIRFYQPEKLKDNCNFFETLKNYNLDLIIVIAYGKILPKEILEIPKLGCINVHGSLLPKYRGAAPIQWSIINGEKITGVTTMYMDEGMDTGDILLSEQTYIDQNETSGDLYKRLSKIGANLLIKTLENLSNISRKKQNEAEATYCDIIKKNFSQIDWNNSAENVHNLVRGANPWPIAYTNFGNKILKIYKTKISNFEYQKNKMAGKVVNVKPLVINCKFSTLEILTVQPESKKIMSALDFVNGNNIDLNTRF</sequence>
<evidence type="ECO:0000259" key="7">
    <source>
        <dbReference type="Pfam" id="PF02911"/>
    </source>
</evidence>
<dbReference type="SUPFAM" id="SSF50486">
    <property type="entry name" value="FMT C-terminal domain-like"/>
    <property type="match status" value="1"/>
</dbReference>